<dbReference type="PROSITE" id="PS50097">
    <property type="entry name" value="BTB"/>
    <property type="match status" value="1"/>
</dbReference>
<proteinExistence type="predicted"/>
<dbReference type="Proteomes" id="UP001365128">
    <property type="component" value="Unassembled WGS sequence"/>
</dbReference>
<feature type="domain" description="BTB" evidence="1">
    <location>
        <begin position="77"/>
        <end position="148"/>
    </location>
</feature>
<protein>
    <recommendedName>
        <fullName evidence="1">BTB domain-containing protein</fullName>
    </recommendedName>
</protein>
<dbReference type="PANTHER" id="PTHR47843">
    <property type="entry name" value="BTB DOMAIN-CONTAINING PROTEIN-RELATED"/>
    <property type="match status" value="1"/>
</dbReference>
<dbReference type="PANTHER" id="PTHR47843:SF2">
    <property type="entry name" value="BTB DOMAIN-CONTAINING PROTEIN"/>
    <property type="match status" value="1"/>
</dbReference>
<evidence type="ECO:0000313" key="3">
    <source>
        <dbReference type="Proteomes" id="UP001365128"/>
    </source>
</evidence>
<comment type="caution">
    <text evidence="2">The sequence shown here is derived from an EMBL/GenBank/DDBJ whole genome shotgun (WGS) entry which is preliminary data.</text>
</comment>
<dbReference type="InterPro" id="IPR011333">
    <property type="entry name" value="SKP1/BTB/POZ_sf"/>
</dbReference>
<dbReference type="SUPFAM" id="SSF54695">
    <property type="entry name" value="POZ domain"/>
    <property type="match status" value="1"/>
</dbReference>
<evidence type="ECO:0000313" key="2">
    <source>
        <dbReference type="EMBL" id="KAK7541427.1"/>
    </source>
</evidence>
<dbReference type="EMBL" id="JBBPDW010000025">
    <property type="protein sequence ID" value="KAK7541427.1"/>
    <property type="molecule type" value="Genomic_DNA"/>
</dbReference>
<gene>
    <name evidence="2" type="ORF">IWX46DRAFT_189178</name>
</gene>
<accession>A0ABR1M366</accession>
<dbReference type="Gene3D" id="3.30.710.10">
    <property type="entry name" value="Potassium Channel Kv1.1, Chain A"/>
    <property type="match status" value="1"/>
</dbReference>
<dbReference type="InterPro" id="IPR000210">
    <property type="entry name" value="BTB/POZ_dom"/>
</dbReference>
<reference evidence="2 3" key="1">
    <citation type="submission" date="2024-04" db="EMBL/GenBank/DDBJ databases">
        <title>Phyllosticta paracitricarpa is synonymous to the EU quarantine fungus P. citricarpa based on phylogenomic analyses.</title>
        <authorList>
            <consortium name="Lawrence Berkeley National Laboratory"/>
            <person name="Van Ingen-Buijs V.A."/>
            <person name="Van Westerhoven A.C."/>
            <person name="Haridas S."/>
            <person name="Skiadas P."/>
            <person name="Martin F."/>
            <person name="Groenewald J.Z."/>
            <person name="Crous P.W."/>
            <person name="Seidl M.F."/>
        </authorList>
    </citation>
    <scope>NUCLEOTIDE SEQUENCE [LARGE SCALE GENOMIC DNA]</scope>
    <source>
        <strain evidence="2 3">CBS 122670</strain>
    </source>
</reference>
<evidence type="ECO:0000259" key="1">
    <source>
        <dbReference type="PROSITE" id="PS50097"/>
    </source>
</evidence>
<keyword evidence="3" id="KW-1185">Reference proteome</keyword>
<sequence>MPFGTTASTALMIRHLPAEVPAADARPKVVAAARRTQSITVLTMSTKRFLEQRKFQLFPFNGELHRLKTAQSLDDEKRIRIPVGGGDNPKVFQVHEVLLRSSSSFFEKALGGDWKESKEKMVPLPDEDVEIFSIYQKWLLLNKLLINSRNETPREAMGVHLAKDFETDPESSSVTSFEARSTNIFNTLLECYILGDHLMDSKFKNAIVDEILDLISRYYTYPIEWASVLPKRLPESCGLVRLFEDIWIRQAKGYWLDDMSTDNMDDISTYLVSLAKKALDFRSQKILGLQHRCKYYDGICKKSCRKRSYSTQGSFSDVLRWDTMRPGPYDILQDSRPGQW</sequence>
<dbReference type="CDD" id="cd18186">
    <property type="entry name" value="BTB_POZ_ZBTB_KLHL-like"/>
    <property type="match status" value="1"/>
</dbReference>
<organism evidence="2 3">
    <name type="scientific">Phyllosticta citricarpa</name>
    <dbReference type="NCBI Taxonomy" id="55181"/>
    <lineage>
        <taxon>Eukaryota</taxon>
        <taxon>Fungi</taxon>
        <taxon>Dikarya</taxon>
        <taxon>Ascomycota</taxon>
        <taxon>Pezizomycotina</taxon>
        <taxon>Dothideomycetes</taxon>
        <taxon>Dothideomycetes incertae sedis</taxon>
        <taxon>Botryosphaeriales</taxon>
        <taxon>Phyllostictaceae</taxon>
        <taxon>Phyllosticta</taxon>
    </lineage>
</organism>
<name>A0ABR1M366_9PEZI</name>